<feature type="transmembrane region" description="Helical" evidence="1">
    <location>
        <begin position="323"/>
        <end position="341"/>
    </location>
</feature>
<dbReference type="STRING" id="1619044.UY92_C0004G0056"/>
<dbReference type="EMBL" id="LCRX01000004">
    <property type="protein sequence ID" value="KKW42720.1"/>
    <property type="molecule type" value="Genomic_DNA"/>
</dbReference>
<comment type="caution">
    <text evidence="2">The sequence shown here is derived from an EMBL/GenBank/DDBJ whole genome shotgun (WGS) entry which is preliminary data.</text>
</comment>
<gene>
    <name evidence="2" type="ORF">UY92_C0004G0056</name>
</gene>
<reference evidence="2 3" key="1">
    <citation type="journal article" date="2015" name="Nature">
        <title>rRNA introns, odd ribosomes, and small enigmatic genomes across a large radiation of phyla.</title>
        <authorList>
            <person name="Brown C.T."/>
            <person name="Hug L.A."/>
            <person name="Thomas B.C."/>
            <person name="Sharon I."/>
            <person name="Castelle C.J."/>
            <person name="Singh A."/>
            <person name="Wilkins M.J."/>
            <person name="Williams K.H."/>
            <person name="Banfield J.F."/>
        </authorList>
    </citation>
    <scope>NUCLEOTIDE SEQUENCE [LARGE SCALE GENOMIC DNA]</scope>
</reference>
<name>A0A0G1YHQ0_9BACT</name>
<evidence type="ECO:0000256" key="1">
    <source>
        <dbReference type="SAM" id="Phobius"/>
    </source>
</evidence>
<dbReference type="AlphaFoldDB" id="A0A0G1YHQ0"/>
<accession>A0A0G1YHQ0</accession>
<dbReference type="InterPro" id="IPR043993">
    <property type="entry name" value="T4SS_pilin"/>
</dbReference>
<dbReference type="Proteomes" id="UP000033870">
    <property type="component" value="Unassembled WGS sequence"/>
</dbReference>
<feature type="transmembrane region" description="Helical" evidence="1">
    <location>
        <begin position="288"/>
        <end position="311"/>
    </location>
</feature>
<keyword evidence="1" id="KW-0472">Membrane</keyword>
<organism evidence="2 3">
    <name type="scientific">Candidatus Magasanikbacteria bacterium GW2011_GWA2_56_11</name>
    <dbReference type="NCBI Taxonomy" id="1619044"/>
    <lineage>
        <taxon>Bacteria</taxon>
        <taxon>Candidatus Magasanikiibacteriota</taxon>
    </lineage>
</organism>
<dbReference type="Pfam" id="PF18895">
    <property type="entry name" value="T4SS_pilin"/>
    <property type="match status" value="1"/>
</dbReference>
<protein>
    <submittedName>
        <fullName evidence="2">Uncharacterized protein</fullName>
    </submittedName>
</protein>
<keyword evidence="1" id="KW-0812">Transmembrane</keyword>
<evidence type="ECO:0000313" key="2">
    <source>
        <dbReference type="EMBL" id="KKW42720.1"/>
    </source>
</evidence>
<keyword evidence="1" id="KW-1133">Transmembrane helix</keyword>
<sequence>MPLSGAQFVVSGKVDYKCIVMAGSEPELQDKKDLNIIYFVTDPKYGPEMEKGWATLVPKGFYGDLAYDQDAIDWEGATEIKVDFGAVKEITVFAEEDGAGTSGEVKIECLDCNKDWSGFKTEKIEGGETKAVIKVDTGAYYEKMGVELPAKFTVKLKGTVGSKKGPRYSFFEFSITINKFNCAEKKTGSDCNKNTQCFFFENICQSKYDKNICKQLPQTLCAPAPGGSKVCTWNEATKQCLEPVATSIAESYGVPDGYKGPLPPCAFSGTCDNINILLNLFIAQGKGIFGLIGVVALGAFVYGGFMMIFSLGSSERVETGRKAMTAAVVGLIISFSAYILVDFVLDALKVSDSFKVIK</sequence>
<proteinExistence type="predicted"/>
<evidence type="ECO:0000313" key="3">
    <source>
        <dbReference type="Proteomes" id="UP000033870"/>
    </source>
</evidence>